<dbReference type="InterPro" id="IPR000551">
    <property type="entry name" value="MerR-type_HTH_dom"/>
</dbReference>
<protein>
    <recommendedName>
        <fullName evidence="6">RNA polymerase sigma factor</fullName>
    </recommendedName>
</protein>
<dbReference type="InterPro" id="IPR000838">
    <property type="entry name" value="RNA_pol_sigma70_ECF_CS"/>
</dbReference>
<sequence length="191" mass="21831">MGTSLTDLELVQRVQAGDKKSFDVLVLKYQHKVINLVMRYMHDPDTAQDVAQESFIKAYRGLKNFRGESAFYTWLYRIAINTAKNHLVSQGRRAPTNDIDADEAEQFEGESALKEYATPENEMLRDEIQTMVSQAIDALPDDLRTAIVLRELEGMSYEEIAEAMDCPIGTVRSRIFRARESIDKVLQPLLR</sequence>
<evidence type="ECO:0000313" key="8">
    <source>
        <dbReference type="EMBL" id="SKA69894.1"/>
    </source>
</evidence>
<dbReference type="Gene3D" id="1.10.1740.10">
    <property type="match status" value="1"/>
</dbReference>
<dbReference type="Pfam" id="PF04542">
    <property type="entry name" value="Sigma70_r2"/>
    <property type="match status" value="1"/>
</dbReference>
<dbReference type="InterPro" id="IPR013325">
    <property type="entry name" value="RNA_pol_sigma_r2"/>
</dbReference>
<evidence type="ECO:0000256" key="6">
    <source>
        <dbReference type="RuleBase" id="RU000716"/>
    </source>
</evidence>
<evidence type="ECO:0000256" key="5">
    <source>
        <dbReference type="ARBA" id="ARBA00023163"/>
    </source>
</evidence>
<evidence type="ECO:0000256" key="2">
    <source>
        <dbReference type="ARBA" id="ARBA00023015"/>
    </source>
</evidence>
<evidence type="ECO:0000313" key="9">
    <source>
        <dbReference type="Proteomes" id="UP000190460"/>
    </source>
</evidence>
<dbReference type="InterPro" id="IPR036388">
    <property type="entry name" value="WH-like_DNA-bd_sf"/>
</dbReference>
<evidence type="ECO:0000259" key="7">
    <source>
        <dbReference type="PROSITE" id="PS50937"/>
    </source>
</evidence>
<dbReference type="GO" id="GO:0003677">
    <property type="term" value="F:DNA binding"/>
    <property type="evidence" value="ECO:0007669"/>
    <property type="project" value="UniProtKB-KW"/>
</dbReference>
<dbReference type="STRING" id="92487.SAMN02745130_00617"/>
<evidence type="ECO:0000256" key="4">
    <source>
        <dbReference type="ARBA" id="ARBA00023125"/>
    </source>
</evidence>
<dbReference type="InterPro" id="IPR013324">
    <property type="entry name" value="RNA_pol_sigma_r3/r4-like"/>
</dbReference>
<dbReference type="SUPFAM" id="SSF88946">
    <property type="entry name" value="Sigma2 domain of RNA polymerase sigma factors"/>
    <property type="match status" value="1"/>
</dbReference>
<dbReference type="SUPFAM" id="SSF88659">
    <property type="entry name" value="Sigma3 and sigma4 domains of RNA polymerase sigma factors"/>
    <property type="match status" value="1"/>
</dbReference>
<feature type="domain" description="HTH merR-type" evidence="7">
    <location>
        <begin position="143"/>
        <end position="166"/>
    </location>
</feature>
<dbReference type="PANTHER" id="PTHR43133">
    <property type="entry name" value="RNA POLYMERASE ECF-TYPE SIGMA FACTO"/>
    <property type="match status" value="1"/>
</dbReference>
<reference evidence="8 9" key="1">
    <citation type="submission" date="2017-02" db="EMBL/GenBank/DDBJ databases">
        <authorList>
            <person name="Peterson S.W."/>
        </authorList>
    </citation>
    <scope>NUCLEOTIDE SEQUENCE [LARGE SCALE GENOMIC DNA]</scope>
    <source>
        <strain evidence="8 9">ATCC 49788</strain>
    </source>
</reference>
<dbReference type="InterPro" id="IPR039425">
    <property type="entry name" value="RNA_pol_sigma-70-like"/>
</dbReference>
<dbReference type="EMBL" id="FUYB01000002">
    <property type="protein sequence ID" value="SKA69894.1"/>
    <property type="molecule type" value="Genomic_DNA"/>
</dbReference>
<keyword evidence="2 6" id="KW-0805">Transcription regulation</keyword>
<dbReference type="OrthoDB" id="9780326at2"/>
<dbReference type="FunFam" id="1.10.1740.10:FF:000001">
    <property type="entry name" value="RNA polymerase sigma factor"/>
    <property type="match status" value="1"/>
</dbReference>
<dbReference type="Pfam" id="PF08281">
    <property type="entry name" value="Sigma70_r4_2"/>
    <property type="match status" value="1"/>
</dbReference>
<dbReference type="NCBIfam" id="TIGR02937">
    <property type="entry name" value="sigma70-ECF"/>
    <property type="match status" value="1"/>
</dbReference>
<accession>A0A1T4VY15</accession>
<keyword evidence="9" id="KW-1185">Reference proteome</keyword>
<organism evidence="8 9">
    <name type="scientific">Thiothrix eikelboomii</name>
    <dbReference type="NCBI Taxonomy" id="92487"/>
    <lineage>
        <taxon>Bacteria</taxon>
        <taxon>Pseudomonadati</taxon>
        <taxon>Pseudomonadota</taxon>
        <taxon>Gammaproteobacteria</taxon>
        <taxon>Thiotrichales</taxon>
        <taxon>Thiotrichaceae</taxon>
        <taxon>Thiothrix</taxon>
    </lineage>
</organism>
<dbReference type="GO" id="GO:0016987">
    <property type="term" value="F:sigma factor activity"/>
    <property type="evidence" value="ECO:0007669"/>
    <property type="project" value="UniProtKB-KW"/>
</dbReference>
<dbReference type="CDD" id="cd06171">
    <property type="entry name" value="Sigma70_r4"/>
    <property type="match status" value="1"/>
</dbReference>
<dbReference type="InterPro" id="IPR013249">
    <property type="entry name" value="RNA_pol_sigma70_r4_t2"/>
</dbReference>
<dbReference type="RefSeq" id="WP_078921099.1">
    <property type="nucleotide sequence ID" value="NZ_FUYB01000002.1"/>
</dbReference>
<keyword evidence="4 6" id="KW-0238">DNA-binding</keyword>
<dbReference type="GO" id="GO:0006352">
    <property type="term" value="P:DNA-templated transcription initiation"/>
    <property type="evidence" value="ECO:0007669"/>
    <property type="project" value="InterPro"/>
</dbReference>
<dbReference type="InterPro" id="IPR014284">
    <property type="entry name" value="RNA_pol_sigma-70_dom"/>
</dbReference>
<gene>
    <name evidence="8" type="ORF">SAMN02745130_00617</name>
</gene>
<proteinExistence type="inferred from homology"/>
<dbReference type="InterPro" id="IPR007627">
    <property type="entry name" value="RNA_pol_sigma70_r2"/>
</dbReference>
<dbReference type="InterPro" id="IPR014286">
    <property type="entry name" value="RNA_pol_sigma70_RpoE"/>
</dbReference>
<dbReference type="PROSITE" id="PS50937">
    <property type="entry name" value="HTH_MERR_2"/>
    <property type="match status" value="1"/>
</dbReference>
<dbReference type="PANTHER" id="PTHR43133:SF53">
    <property type="entry name" value="ECF RNA POLYMERASE SIGMA-E FACTOR"/>
    <property type="match status" value="1"/>
</dbReference>
<dbReference type="Gene3D" id="1.10.10.10">
    <property type="entry name" value="Winged helix-like DNA-binding domain superfamily/Winged helix DNA-binding domain"/>
    <property type="match status" value="1"/>
</dbReference>
<name>A0A1T4VY15_9GAMM</name>
<dbReference type="NCBIfam" id="TIGR02939">
    <property type="entry name" value="RpoE_Sigma70"/>
    <property type="match status" value="1"/>
</dbReference>
<dbReference type="AlphaFoldDB" id="A0A1T4VY15"/>
<keyword evidence="5 6" id="KW-0804">Transcription</keyword>
<keyword evidence="3 6" id="KW-0731">Sigma factor</keyword>
<dbReference type="PROSITE" id="PS01063">
    <property type="entry name" value="SIGMA70_ECF"/>
    <property type="match status" value="1"/>
</dbReference>
<evidence type="ECO:0000256" key="1">
    <source>
        <dbReference type="ARBA" id="ARBA00010641"/>
    </source>
</evidence>
<dbReference type="Proteomes" id="UP000190460">
    <property type="component" value="Unassembled WGS sequence"/>
</dbReference>
<evidence type="ECO:0000256" key="3">
    <source>
        <dbReference type="ARBA" id="ARBA00023082"/>
    </source>
</evidence>
<comment type="similarity">
    <text evidence="1 6">Belongs to the sigma-70 factor family. ECF subfamily.</text>
</comment>